<protein>
    <submittedName>
        <fullName evidence="1">Uncharacterized protein</fullName>
    </submittedName>
</protein>
<sequence>MFSKACFKKHRPSALETPLDLKKSSLGKRVFSGWDKRTWGTFLMRFEAWVSVKPWLQKNAMTELGFSGVWKLSFFDAVIAFFKRKPT</sequence>
<accession>A0AAV6IST8</accession>
<proteinExistence type="predicted"/>
<dbReference type="AlphaFoldDB" id="A0AAV6IST8"/>
<dbReference type="Proteomes" id="UP000823749">
    <property type="component" value="Chromosome 10"/>
</dbReference>
<dbReference type="EMBL" id="JACTNZ010000010">
    <property type="protein sequence ID" value="KAG5529860.1"/>
    <property type="molecule type" value="Genomic_DNA"/>
</dbReference>
<comment type="caution">
    <text evidence="1">The sequence shown here is derived from an EMBL/GenBank/DDBJ whole genome shotgun (WGS) entry which is preliminary data.</text>
</comment>
<evidence type="ECO:0000313" key="1">
    <source>
        <dbReference type="EMBL" id="KAG5529860.1"/>
    </source>
</evidence>
<keyword evidence="2" id="KW-1185">Reference proteome</keyword>
<gene>
    <name evidence="1" type="ORF">RHGRI_030288</name>
</gene>
<evidence type="ECO:0000313" key="2">
    <source>
        <dbReference type="Proteomes" id="UP000823749"/>
    </source>
</evidence>
<reference evidence="1" key="1">
    <citation type="submission" date="2020-08" db="EMBL/GenBank/DDBJ databases">
        <title>Plant Genome Project.</title>
        <authorList>
            <person name="Zhang R.-G."/>
        </authorList>
    </citation>
    <scope>NUCLEOTIDE SEQUENCE</scope>
    <source>
        <strain evidence="1">WSP0</strain>
        <tissue evidence="1">Leaf</tissue>
    </source>
</reference>
<organism evidence="1 2">
    <name type="scientific">Rhododendron griersonianum</name>
    <dbReference type="NCBI Taxonomy" id="479676"/>
    <lineage>
        <taxon>Eukaryota</taxon>
        <taxon>Viridiplantae</taxon>
        <taxon>Streptophyta</taxon>
        <taxon>Embryophyta</taxon>
        <taxon>Tracheophyta</taxon>
        <taxon>Spermatophyta</taxon>
        <taxon>Magnoliopsida</taxon>
        <taxon>eudicotyledons</taxon>
        <taxon>Gunneridae</taxon>
        <taxon>Pentapetalae</taxon>
        <taxon>asterids</taxon>
        <taxon>Ericales</taxon>
        <taxon>Ericaceae</taxon>
        <taxon>Ericoideae</taxon>
        <taxon>Rhodoreae</taxon>
        <taxon>Rhododendron</taxon>
    </lineage>
</organism>
<name>A0AAV6IST8_9ERIC</name>